<dbReference type="EMBL" id="RQGD01000022">
    <property type="protein sequence ID" value="TGL60258.1"/>
    <property type="molecule type" value="Genomic_DNA"/>
</dbReference>
<dbReference type="Proteomes" id="UP000297693">
    <property type="component" value="Unassembled WGS sequence"/>
</dbReference>
<protein>
    <recommendedName>
        <fullName evidence="3">Lytic transglycosylase domain-containing protein</fullName>
    </recommendedName>
</protein>
<organism evidence="1 2">
    <name type="scientific">Leptospira ognonensis</name>
    <dbReference type="NCBI Taxonomy" id="2484945"/>
    <lineage>
        <taxon>Bacteria</taxon>
        <taxon>Pseudomonadati</taxon>
        <taxon>Spirochaetota</taxon>
        <taxon>Spirochaetia</taxon>
        <taxon>Leptospirales</taxon>
        <taxon>Leptospiraceae</taxon>
        <taxon>Leptospira</taxon>
    </lineage>
</organism>
<name>A0A4R9K6J4_9LEPT</name>
<evidence type="ECO:0008006" key="3">
    <source>
        <dbReference type="Google" id="ProtNLM"/>
    </source>
</evidence>
<sequence length="205" mass="23548">MLARYKYLGLLIFPLVILFLSWLEADTRFSRDLSGFFPSDLLSKKERVLYFLGNEDKENKLSQRQKKDLASAIVRSAQRLPLPDGTLLGGFSPNIELFLYTWAKNRTNFSAFASKSNRIGILGLSPEKIKLLESKAGATIDRNFDIYNFNIQYKIALILYKELLSSGLNAKDAYYALFDIPSNSNDWERLETFYAELHKKVIPEN</sequence>
<proteinExistence type="predicted"/>
<evidence type="ECO:0000313" key="1">
    <source>
        <dbReference type="EMBL" id="TGL60258.1"/>
    </source>
</evidence>
<dbReference type="AlphaFoldDB" id="A0A4R9K6J4"/>
<accession>A0A4R9K6J4</accession>
<keyword evidence="2" id="KW-1185">Reference proteome</keyword>
<evidence type="ECO:0000313" key="2">
    <source>
        <dbReference type="Proteomes" id="UP000297693"/>
    </source>
</evidence>
<dbReference type="OrthoDB" id="323969at2"/>
<gene>
    <name evidence="1" type="ORF">EHQ58_07090</name>
</gene>
<comment type="caution">
    <text evidence="1">The sequence shown here is derived from an EMBL/GenBank/DDBJ whole genome shotgun (WGS) entry which is preliminary data.</text>
</comment>
<reference evidence="1" key="1">
    <citation type="journal article" date="2019" name="PLoS Negl. Trop. Dis.">
        <title>Revisiting the worldwide diversity of Leptospira species in the environment.</title>
        <authorList>
            <person name="Vincent A.T."/>
            <person name="Schiettekatte O."/>
            <person name="Bourhy P."/>
            <person name="Veyrier F.J."/>
            <person name="Picardeau M."/>
        </authorList>
    </citation>
    <scope>NUCLEOTIDE SEQUENCE [LARGE SCALE GENOMIC DNA]</scope>
    <source>
        <strain evidence="1">201702476</strain>
    </source>
</reference>